<dbReference type="InterPro" id="IPR000943">
    <property type="entry name" value="RNA_pol_sigma70"/>
</dbReference>
<dbReference type="InterPro" id="IPR013324">
    <property type="entry name" value="RNA_pol_sigma_r3/r4-like"/>
</dbReference>
<feature type="domain" description="RNA polymerase sigma-70" evidence="6">
    <location>
        <begin position="265"/>
        <end position="278"/>
    </location>
</feature>
<keyword evidence="4" id="KW-0804">Transcription</keyword>
<proteinExistence type="predicted"/>
<dbReference type="FunFam" id="1.10.601.10:FF:000001">
    <property type="entry name" value="RNA polymerase sigma factor SigA"/>
    <property type="match status" value="1"/>
</dbReference>
<organism evidence="7 8">
    <name type="scientific">Candidatus Woesebacteria bacterium GW2011_GWB1_38_5b</name>
    <dbReference type="NCBI Taxonomy" id="1618569"/>
    <lineage>
        <taxon>Bacteria</taxon>
        <taxon>Candidatus Woeseibacteriota</taxon>
    </lineage>
</organism>
<evidence type="ECO:0000256" key="5">
    <source>
        <dbReference type="SAM" id="MobiDB-lite"/>
    </source>
</evidence>
<dbReference type="GO" id="GO:0016987">
    <property type="term" value="F:sigma factor activity"/>
    <property type="evidence" value="ECO:0007669"/>
    <property type="project" value="UniProtKB-KW"/>
</dbReference>
<dbReference type="EMBL" id="LBUZ01000010">
    <property type="protein sequence ID" value="KKQ75485.1"/>
    <property type="molecule type" value="Genomic_DNA"/>
</dbReference>
<dbReference type="InterPro" id="IPR036388">
    <property type="entry name" value="WH-like_DNA-bd_sf"/>
</dbReference>
<dbReference type="Pfam" id="PF04542">
    <property type="entry name" value="Sigma70_r2"/>
    <property type="match status" value="1"/>
</dbReference>
<protein>
    <submittedName>
        <fullName evidence="7">RNA polymerase sigma factor</fullName>
    </submittedName>
</protein>
<evidence type="ECO:0000256" key="3">
    <source>
        <dbReference type="ARBA" id="ARBA00023125"/>
    </source>
</evidence>
<dbReference type="Pfam" id="PF04545">
    <property type="entry name" value="Sigma70_r4"/>
    <property type="match status" value="1"/>
</dbReference>
<evidence type="ECO:0000313" key="7">
    <source>
        <dbReference type="EMBL" id="KKQ75485.1"/>
    </source>
</evidence>
<keyword evidence="1" id="KW-0805">Transcription regulation</keyword>
<dbReference type="PROSITE" id="PS00715">
    <property type="entry name" value="SIGMA70_1"/>
    <property type="match status" value="1"/>
</dbReference>
<dbReference type="Proteomes" id="UP000034181">
    <property type="component" value="Unassembled WGS sequence"/>
</dbReference>
<evidence type="ECO:0000259" key="6">
    <source>
        <dbReference type="PROSITE" id="PS00715"/>
    </source>
</evidence>
<reference evidence="7 8" key="1">
    <citation type="journal article" date="2015" name="Nature">
        <title>rRNA introns, odd ribosomes, and small enigmatic genomes across a large radiation of phyla.</title>
        <authorList>
            <person name="Brown C.T."/>
            <person name="Hug L.A."/>
            <person name="Thomas B.C."/>
            <person name="Sharon I."/>
            <person name="Castelle C.J."/>
            <person name="Singh A."/>
            <person name="Wilkins M.J."/>
            <person name="Williams K.H."/>
            <person name="Banfield J.F."/>
        </authorList>
    </citation>
    <scope>NUCLEOTIDE SEQUENCE [LARGE SCALE GENOMIC DNA]</scope>
</reference>
<dbReference type="InterPro" id="IPR007624">
    <property type="entry name" value="RNA_pol_sigma70_r3"/>
</dbReference>
<dbReference type="PRINTS" id="PR00046">
    <property type="entry name" value="SIGMA70FCT"/>
</dbReference>
<dbReference type="CDD" id="cd06171">
    <property type="entry name" value="Sigma70_r4"/>
    <property type="match status" value="1"/>
</dbReference>
<evidence type="ECO:0000313" key="8">
    <source>
        <dbReference type="Proteomes" id="UP000034181"/>
    </source>
</evidence>
<dbReference type="Gene3D" id="1.10.601.10">
    <property type="entry name" value="RNA Polymerase Primary Sigma Factor"/>
    <property type="match status" value="2"/>
</dbReference>
<dbReference type="SUPFAM" id="SSF88946">
    <property type="entry name" value="Sigma2 domain of RNA polymerase sigma factors"/>
    <property type="match status" value="1"/>
</dbReference>
<dbReference type="InterPro" id="IPR050239">
    <property type="entry name" value="Sigma-70_RNA_pol_init_factors"/>
</dbReference>
<dbReference type="AlphaFoldDB" id="A0A0G0KIX9"/>
<dbReference type="GO" id="GO:0003677">
    <property type="term" value="F:DNA binding"/>
    <property type="evidence" value="ECO:0007669"/>
    <property type="project" value="UniProtKB-KW"/>
</dbReference>
<comment type="caution">
    <text evidence="7">The sequence shown here is derived from an EMBL/GenBank/DDBJ whole genome shotgun (WGS) entry which is preliminary data.</text>
</comment>
<evidence type="ECO:0000256" key="1">
    <source>
        <dbReference type="ARBA" id="ARBA00023015"/>
    </source>
</evidence>
<dbReference type="Gene3D" id="1.10.10.10">
    <property type="entry name" value="Winged helix-like DNA-binding domain superfamily/Winged helix DNA-binding domain"/>
    <property type="match status" value="2"/>
</dbReference>
<evidence type="ECO:0000256" key="4">
    <source>
        <dbReference type="ARBA" id="ARBA00023163"/>
    </source>
</evidence>
<sequence length="474" mass="54728">MAVEQGENTFCSDLHSAIKNDFGEADLQTFRDKITIFWLHSHDLLDDLAARYNGDINAALADLPQTQVVSINLEELTNDIGVDPSPTIIEPTDKDLKKVELEVEELLADELEVDFELDDEYDGEPLELYEQNGHRRNGFSENQEPDDRESDPEDFDQYEDDQNLGSESDALISRAYVDTVGLYLKEMSKVALLTKDKEIALAIRMESGEHATKKIKRYPNHPDAGSWQETVLDGEVAKENLITANTRLVISIAKKYMSKDVPFLDLIQEGNLGLMKAVEKYEYKKGFRFSTYATWWIRQTVTRAIADQGRTIRVPVHMTDRIRNVYRVARDLELDYGRKPTIEELAEELEADPKKVAWIMKVFESPLALDMPMGEDGDSTLEDFIEDESSPSPYEESKRRELRDKIDMCLDQLLPREARILRLRNGLVDGKSYTLEEIAKKYGLTRERIRQIEHKGYRRMRHPRRANVLRDYIE</sequence>
<dbReference type="NCBIfam" id="TIGR02937">
    <property type="entry name" value="sigma70-ECF"/>
    <property type="match status" value="1"/>
</dbReference>
<dbReference type="PANTHER" id="PTHR30603:SF47">
    <property type="entry name" value="RNA POLYMERASE SIGMA FACTOR SIGD, CHLOROPLASTIC"/>
    <property type="match status" value="1"/>
</dbReference>
<evidence type="ECO:0000256" key="2">
    <source>
        <dbReference type="ARBA" id="ARBA00023082"/>
    </source>
</evidence>
<dbReference type="InterPro" id="IPR009042">
    <property type="entry name" value="RNA_pol_sigma70_r1_2"/>
</dbReference>
<dbReference type="SUPFAM" id="SSF88659">
    <property type="entry name" value="Sigma3 and sigma4 domains of RNA polymerase sigma factors"/>
    <property type="match status" value="2"/>
</dbReference>
<feature type="region of interest" description="Disordered" evidence="5">
    <location>
        <begin position="381"/>
        <end position="400"/>
    </location>
</feature>
<dbReference type="GO" id="GO:0006352">
    <property type="term" value="P:DNA-templated transcription initiation"/>
    <property type="evidence" value="ECO:0007669"/>
    <property type="project" value="InterPro"/>
</dbReference>
<feature type="region of interest" description="Disordered" evidence="5">
    <location>
        <begin position="129"/>
        <end position="164"/>
    </location>
</feature>
<gene>
    <name evidence="7" type="ORF">US96_C0010G0001</name>
</gene>
<dbReference type="PATRIC" id="fig|1618569.3.peg.280"/>
<dbReference type="InterPro" id="IPR007630">
    <property type="entry name" value="RNA_pol_sigma70_r4"/>
</dbReference>
<feature type="compositionally biased region" description="Acidic residues" evidence="5">
    <location>
        <begin position="143"/>
        <end position="162"/>
    </location>
</feature>
<keyword evidence="3" id="KW-0238">DNA-binding</keyword>
<accession>A0A0G0KIX9</accession>
<dbReference type="InterPro" id="IPR013325">
    <property type="entry name" value="RNA_pol_sigma_r2"/>
</dbReference>
<dbReference type="Pfam" id="PF04539">
    <property type="entry name" value="Sigma70_r3"/>
    <property type="match status" value="1"/>
</dbReference>
<keyword evidence="2" id="KW-0731">Sigma factor</keyword>
<dbReference type="Pfam" id="PF00140">
    <property type="entry name" value="Sigma70_r1_2"/>
    <property type="match status" value="1"/>
</dbReference>
<name>A0A0G0KIX9_9BACT</name>
<dbReference type="PANTHER" id="PTHR30603">
    <property type="entry name" value="RNA POLYMERASE SIGMA FACTOR RPO"/>
    <property type="match status" value="1"/>
</dbReference>
<dbReference type="InterPro" id="IPR007627">
    <property type="entry name" value="RNA_pol_sigma70_r2"/>
</dbReference>
<dbReference type="InterPro" id="IPR014284">
    <property type="entry name" value="RNA_pol_sigma-70_dom"/>
</dbReference>